<proteinExistence type="predicted"/>
<comment type="caution">
    <text evidence="2">The sequence shown here is derived from an EMBL/GenBank/DDBJ whole genome shotgun (WGS) entry which is preliminary data.</text>
</comment>
<feature type="region of interest" description="Disordered" evidence="1">
    <location>
        <begin position="163"/>
        <end position="184"/>
    </location>
</feature>
<evidence type="ECO:0000256" key="1">
    <source>
        <dbReference type="SAM" id="MobiDB-lite"/>
    </source>
</evidence>
<gene>
    <name evidence="2" type="ORF">ODALV1_LOCUS21331</name>
</gene>
<dbReference type="EMBL" id="CAXLJM020000072">
    <property type="protein sequence ID" value="CAL8126286.1"/>
    <property type="molecule type" value="Genomic_DNA"/>
</dbReference>
<keyword evidence="3" id="KW-1185">Reference proteome</keyword>
<name>A0ABP1RCH2_9HEXA</name>
<sequence length="184" mass="19617">MSNRKGLRRNYSSCGTSGQQRFDPFMLGGSPGFGVKNLSSRAPTTMSVNTMACHSPAPSPPARTVSFNETCVRDCLYWPTSLGNQGRTSYSTRTPAYTSSRNVSSGDYQFCASPPKAYISAPGSNNASQNIPCQIAPLGTDPMSLIQPLAPLTVRVQAPADLFSGNPSQPKTISISPNQLYSGR</sequence>
<protein>
    <submittedName>
        <fullName evidence="2">Uncharacterized protein</fullName>
    </submittedName>
</protein>
<reference evidence="2 3" key="1">
    <citation type="submission" date="2024-08" db="EMBL/GenBank/DDBJ databases">
        <authorList>
            <person name="Cucini C."/>
            <person name="Frati F."/>
        </authorList>
    </citation>
    <scope>NUCLEOTIDE SEQUENCE [LARGE SCALE GENOMIC DNA]</scope>
</reference>
<dbReference type="Proteomes" id="UP001642540">
    <property type="component" value="Unassembled WGS sequence"/>
</dbReference>
<feature type="compositionally biased region" description="Polar residues" evidence="1">
    <location>
        <begin position="165"/>
        <end position="184"/>
    </location>
</feature>
<evidence type="ECO:0000313" key="2">
    <source>
        <dbReference type="EMBL" id="CAL8126286.1"/>
    </source>
</evidence>
<organism evidence="2 3">
    <name type="scientific">Orchesella dallaii</name>
    <dbReference type="NCBI Taxonomy" id="48710"/>
    <lineage>
        <taxon>Eukaryota</taxon>
        <taxon>Metazoa</taxon>
        <taxon>Ecdysozoa</taxon>
        <taxon>Arthropoda</taxon>
        <taxon>Hexapoda</taxon>
        <taxon>Collembola</taxon>
        <taxon>Entomobryomorpha</taxon>
        <taxon>Entomobryoidea</taxon>
        <taxon>Orchesellidae</taxon>
        <taxon>Orchesellinae</taxon>
        <taxon>Orchesella</taxon>
    </lineage>
</organism>
<accession>A0ABP1RCH2</accession>
<evidence type="ECO:0000313" key="3">
    <source>
        <dbReference type="Proteomes" id="UP001642540"/>
    </source>
</evidence>